<dbReference type="PROSITE" id="PS00061">
    <property type="entry name" value="ADH_SHORT"/>
    <property type="match status" value="1"/>
</dbReference>
<dbReference type="Pfam" id="PF13561">
    <property type="entry name" value="adh_short_C2"/>
    <property type="match status" value="1"/>
</dbReference>
<evidence type="ECO:0000256" key="1">
    <source>
        <dbReference type="ARBA" id="ARBA00006484"/>
    </source>
</evidence>
<dbReference type="PANTHER" id="PTHR42879:SF2">
    <property type="entry name" value="3-OXOACYL-[ACYL-CARRIER-PROTEIN] REDUCTASE FABG"/>
    <property type="match status" value="1"/>
</dbReference>
<dbReference type="RefSeq" id="WP_111470619.1">
    <property type="nucleotide sequence ID" value="NZ_QLIX01000010.1"/>
</dbReference>
<dbReference type="PANTHER" id="PTHR42879">
    <property type="entry name" value="3-OXOACYL-(ACYL-CARRIER-PROTEIN) REDUCTASE"/>
    <property type="match status" value="1"/>
</dbReference>
<dbReference type="InterPro" id="IPR050259">
    <property type="entry name" value="SDR"/>
</dbReference>
<dbReference type="OrthoDB" id="9803333at2"/>
<evidence type="ECO:0000313" key="2">
    <source>
        <dbReference type="EMBL" id="RAI58278.1"/>
    </source>
</evidence>
<dbReference type="AlphaFoldDB" id="A0A327MDM0"/>
<comment type="similarity">
    <text evidence="1">Belongs to the short-chain dehydrogenases/reductases (SDR) family.</text>
</comment>
<dbReference type="Gene3D" id="3.40.50.720">
    <property type="entry name" value="NAD(P)-binding Rossmann-like Domain"/>
    <property type="match status" value="1"/>
</dbReference>
<dbReference type="InterPro" id="IPR020904">
    <property type="entry name" value="Sc_DH/Rdtase_CS"/>
</dbReference>
<dbReference type="PRINTS" id="PR00081">
    <property type="entry name" value="GDHRDH"/>
</dbReference>
<organism evidence="2 3">
    <name type="scientific">Roseicella frigidaeris</name>
    <dbReference type="NCBI Taxonomy" id="2230885"/>
    <lineage>
        <taxon>Bacteria</taxon>
        <taxon>Pseudomonadati</taxon>
        <taxon>Pseudomonadota</taxon>
        <taxon>Alphaproteobacteria</taxon>
        <taxon>Acetobacterales</taxon>
        <taxon>Roseomonadaceae</taxon>
        <taxon>Roseicella</taxon>
    </lineage>
</organism>
<dbReference type="SUPFAM" id="SSF51735">
    <property type="entry name" value="NAD(P)-binding Rossmann-fold domains"/>
    <property type="match status" value="1"/>
</dbReference>
<dbReference type="PRINTS" id="PR00080">
    <property type="entry name" value="SDRFAMILY"/>
</dbReference>
<dbReference type="Proteomes" id="UP000249065">
    <property type="component" value="Unassembled WGS sequence"/>
</dbReference>
<comment type="caution">
    <text evidence="2">The sequence shown here is derived from an EMBL/GenBank/DDBJ whole genome shotgun (WGS) entry which is preliminary data.</text>
</comment>
<accession>A0A327MDM0</accession>
<dbReference type="GO" id="GO:0032787">
    <property type="term" value="P:monocarboxylic acid metabolic process"/>
    <property type="evidence" value="ECO:0007669"/>
    <property type="project" value="UniProtKB-ARBA"/>
</dbReference>
<dbReference type="FunFam" id="3.40.50.720:FF:000084">
    <property type="entry name" value="Short-chain dehydrogenase reductase"/>
    <property type="match status" value="1"/>
</dbReference>
<keyword evidence="3" id="KW-1185">Reference proteome</keyword>
<dbReference type="EMBL" id="QLIX01000010">
    <property type="protein sequence ID" value="RAI58278.1"/>
    <property type="molecule type" value="Genomic_DNA"/>
</dbReference>
<reference evidence="3" key="1">
    <citation type="submission" date="2018-06" db="EMBL/GenBank/DDBJ databases">
        <authorList>
            <person name="Khan S.A."/>
        </authorList>
    </citation>
    <scope>NUCLEOTIDE SEQUENCE [LARGE SCALE GENOMIC DNA]</scope>
    <source>
        <strain evidence="3">DB-1506</strain>
    </source>
</reference>
<evidence type="ECO:0000313" key="3">
    <source>
        <dbReference type="Proteomes" id="UP000249065"/>
    </source>
</evidence>
<sequence length="250" mass="25894">MTQQLHGKTAYVTGGSRGIGRAIALAFAEAGANVAICHLGDAEQAATLVQAVTARGRHGFQREADAASPAALRDFAAAAEAALGPCDILVNNAGINLRGPFESITEEVYDRVLDVHLKGMFFMAQAVYPGMVARGQGRIINIASQLAFKGGPGIAPYCAAKAGIVGFTRALAWEAAPKGIQVNAIAPGPIETDLTRARGPDWKRHMEETLLAGRLGQPEEIAATALLLAGPGGAFYVGATLSPNGGDIMY</sequence>
<dbReference type="InterPro" id="IPR002347">
    <property type="entry name" value="SDR_fam"/>
</dbReference>
<proteinExistence type="inferred from homology"/>
<gene>
    <name evidence="2" type="ORF">DOO78_14790</name>
</gene>
<name>A0A327MDM0_9PROT</name>
<dbReference type="InterPro" id="IPR036291">
    <property type="entry name" value="NAD(P)-bd_dom_sf"/>
</dbReference>
<protein>
    <submittedName>
        <fullName evidence="2">Short-chain dehydrogenase</fullName>
    </submittedName>
</protein>